<keyword evidence="4" id="KW-1133">Transmembrane helix</keyword>
<dbReference type="InterPro" id="IPR024461">
    <property type="entry name" value="CCDC90-like"/>
</dbReference>
<evidence type="ECO:0000256" key="8">
    <source>
        <dbReference type="SAM" id="MobiDB-lite"/>
    </source>
</evidence>
<keyword evidence="5" id="KW-0175">Coiled coil</keyword>
<dbReference type="Gene3D" id="1.20.5.340">
    <property type="match status" value="2"/>
</dbReference>
<evidence type="ECO:0000313" key="10">
    <source>
        <dbReference type="Proteomes" id="UP001227230"/>
    </source>
</evidence>
<proteinExistence type="predicted"/>
<keyword evidence="3" id="KW-0812">Transmembrane</keyword>
<dbReference type="EMBL" id="CP126651">
    <property type="protein sequence ID" value="WJZ86152.1"/>
    <property type="molecule type" value="Genomic_DNA"/>
</dbReference>
<evidence type="ECO:0000256" key="6">
    <source>
        <dbReference type="ARBA" id="ARBA00023128"/>
    </source>
</evidence>
<keyword evidence="7" id="KW-0472">Membrane</keyword>
<comment type="subcellular location">
    <subcellularLocation>
        <location evidence="2">Membrane</location>
    </subcellularLocation>
    <subcellularLocation>
        <location evidence="1">Mitochondrion</location>
    </subcellularLocation>
</comment>
<keyword evidence="10" id="KW-1185">Reference proteome</keyword>
<reference evidence="9 10" key="1">
    <citation type="journal article" date="2023" name="Hortic Res">
        <title>The complete reference genome for grapevine (Vitis vinifera L.) genetics and breeding.</title>
        <authorList>
            <person name="Shi X."/>
            <person name="Cao S."/>
            <person name="Wang X."/>
            <person name="Huang S."/>
            <person name="Wang Y."/>
            <person name="Liu Z."/>
            <person name="Liu W."/>
            <person name="Leng X."/>
            <person name="Peng Y."/>
            <person name="Wang N."/>
            <person name="Wang Y."/>
            <person name="Ma Z."/>
            <person name="Xu X."/>
            <person name="Zhang F."/>
            <person name="Xue H."/>
            <person name="Zhong H."/>
            <person name="Wang Y."/>
            <person name="Zhang K."/>
            <person name="Velt A."/>
            <person name="Avia K."/>
            <person name="Holtgrawe D."/>
            <person name="Grimplet J."/>
            <person name="Matus J.T."/>
            <person name="Ware D."/>
            <person name="Wu X."/>
            <person name="Wang H."/>
            <person name="Liu C."/>
            <person name="Fang Y."/>
            <person name="Rustenholz C."/>
            <person name="Cheng Z."/>
            <person name="Xiao H."/>
            <person name="Zhou Y."/>
        </authorList>
    </citation>
    <scope>NUCLEOTIDE SEQUENCE [LARGE SCALE GENOMIC DNA]</scope>
    <source>
        <strain evidence="10">cv. Pinot noir / PN40024</strain>
        <tissue evidence="9">Leaf</tissue>
    </source>
</reference>
<dbReference type="PANTHER" id="PTHR14360:SF1">
    <property type="entry name" value="PROTEIN FMP32, MITOCHONDRIAL"/>
    <property type="match status" value="1"/>
</dbReference>
<evidence type="ECO:0000256" key="7">
    <source>
        <dbReference type="ARBA" id="ARBA00023136"/>
    </source>
</evidence>
<dbReference type="PANTHER" id="PTHR14360">
    <property type="entry name" value="PROTEIN FMP32, MITOCHONDRIAL"/>
    <property type="match status" value="1"/>
</dbReference>
<gene>
    <name evidence="9" type="ORF">VitviT2T_005641</name>
</gene>
<keyword evidence="6" id="KW-0496">Mitochondrion</keyword>
<evidence type="ECO:0000256" key="3">
    <source>
        <dbReference type="ARBA" id="ARBA00022692"/>
    </source>
</evidence>
<dbReference type="Proteomes" id="UP001227230">
    <property type="component" value="Chromosome 4"/>
</dbReference>
<organism evidence="9 10">
    <name type="scientific">Vitis vinifera</name>
    <name type="common">Grape</name>
    <dbReference type="NCBI Taxonomy" id="29760"/>
    <lineage>
        <taxon>Eukaryota</taxon>
        <taxon>Viridiplantae</taxon>
        <taxon>Streptophyta</taxon>
        <taxon>Embryophyta</taxon>
        <taxon>Tracheophyta</taxon>
        <taxon>Spermatophyta</taxon>
        <taxon>Magnoliopsida</taxon>
        <taxon>eudicotyledons</taxon>
        <taxon>Gunneridae</taxon>
        <taxon>Pentapetalae</taxon>
        <taxon>rosids</taxon>
        <taxon>Vitales</taxon>
        <taxon>Vitaceae</taxon>
        <taxon>Viteae</taxon>
        <taxon>Vitis</taxon>
    </lineage>
</organism>
<evidence type="ECO:0000256" key="5">
    <source>
        <dbReference type="ARBA" id="ARBA00023054"/>
    </source>
</evidence>
<name>A0ABY9BTZ8_VITVI</name>
<dbReference type="Pfam" id="PF07798">
    <property type="entry name" value="CCDC90-like"/>
    <property type="match status" value="2"/>
</dbReference>
<protein>
    <submittedName>
        <fullName evidence="9">Uncharacterized protein</fullName>
    </submittedName>
</protein>
<accession>A0ABY9BTZ8</accession>
<evidence type="ECO:0000256" key="4">
    <source>
        <dbReference type="ARBA" id="ARBA00022989"/>
    </source>
</evidence>
<evidence type="ECO:0000256" key="1">
    <source>
        <dbReference type="ARBA" id="ARBA00004173"/>
    </source>
</evidence>
<sequence length="156" mass="16880">MVRKLEVQGIPSKHAEAITSTITEVLNGSLENVAQSLVSKGEIQKIEMTQESNLSKFKSEVESSQVRKLEAQGIPSKHAEAITSTITEVLNGSLENVAQSLVSKGEIQKIEMTQESNLSKFKSEVESSQPVGPENLGWDSAETDVAAAEIKNTLKL</sequence>
<feature type="compositionally biased region" description="Polar residues" evidence="8">
    <location>
        <begin position="118"/>
        <end position="130"/>
    </location>
</feature>
<evidence type="ECO:0000313" key="9">
    <source>
        <dbReference type="EMBL" id="WJZ86152.1"/>
    </source>
</evidence>
<feature type="region of interest" description="Disordered" evidence="8">
    <location>
        <begin position="118"/>
        <end position="140"/>
    </location>
</feature>
<evidence type="ECO:0000256" key="2">
    <source>
        <dbReference type="ARBA" id="ARBA00004370"/>
    </source>
</evidence>